<evidence type="ECO:0000259" key="1">
    <source>
        <dbReference type="Pfam" id="PF00903"/>
    </source>
</evidence>
<organism evidence="2 3">
    <name type="scientific">Aquibacillus rhizosphaerae</name>
    <dbReference type="NCBI Taxonomy" id="3051431"/>
    <lineage>
        <taxon>Bacteria</taxon>
        <taxon>Bacillati</taxon>
        <taxon>Bacillota</taxon>
        <taxon>Bacilli</taxon>
        <taxon>Bacillales</taxon>
        <taxon>Bacillaceae</taxon>
        <taxon>Aquibacillus</taxon>
    </lineage>
</organism>
<dbReference type="Proteomes" id="UP001235343">
    <property type="component" value="Unassembled WGS sequence"/>
</dbReference>
<dbReference type="Pfam" id="PF00903">
    <property type="entry name" value="Glyoxalase"/>
    <property type="match status" value="1"/>
</dbReference>
<dbReference type="InterPro" id="IPR028973">
    <property type="entry name" value="PhnB-like"/>
</dbReference>
<dbReference type="SUPFAM" id="SSF54593">
    <property type="entry name" value="Glyoxalase/Bleomycin resistance protein/Dihydroxybiphenyl dioxygenase"/>
    <property type="match status" value="1"/>
</dbReference>
<sequence length="130" mass="15262">MKKLLPHIYLRNCHEPLAFYHHVFGGEVKNTQTADDVEMFKGHDGKYIHAELHINEDCVIYFADVFEPIKQGNNIWLVVELESKQEIESVYEQLSENGEVKMDLQHTFWGATYGVVKDVYGITWELNYRK</sequence>
<comment type="caution">
    <text evidence="2">The sequence shown here is derived from an EMBL/GenBank/DDBJ whole genome shotgun (WGS) entry which is preliminary data.</text>
</comment>
<dbReference type="PANTHER" id="PTHR33990">
    <property type="entry name" value="PROTEIN YJDN-RELATED"/>
    <property type="match status" value="1"/>
</dbReference>
<reference evidence="2 3" key="1">
    <citation type="submission" date="2023-06" db="EMBL/GenBank/DDBJ databases">
        <title>Aquibacillus rhizosphaerae LR5S19.</title>
        <authorList>
            <person name="Sun J.-Q."/>
        </authorList>
    </citation>
    <scope>NUCLEOTIDE SEQUENCE [LARGE SCALE GENOMIC DNA]</scope>
    <source>
        <strain evidence="2 3">LR5S19</strain>
    </source>
</reference>
<evidence type="ECO:0000313" key="3">
    <source>
        <dbReference type="Proteomes" id="UP001235343"/>
    </source>
</evidence>
<protein>
    <submittedName>
        <fullName evidence="2">VOC family protein</fullName>
    </submittedName>
</protein>
<feature type="domain" description="Glyoxalase/fosfomycin resistance/dioxygenase" evidence="1">
    <location>
        <begin position="12"/>
        <end position="126"/>
    </location>
</feature>
<evidence type="ECO:0000313" key="2">
    <source>
        <dbReference type="EMBL" id="MDL4840592.1"/>
    </source>
</evidence>
<dbReference type="InterPro" id="IPR029068">
    <property type="entry name" value="Glyas_Bleomycin-R_OHBP_Dase"/>
</dbReference>
<dbReference type="InterPro" id="IPR004360">
    <property type="entry name" value="Glyas_Fos-R_dOase_dom"/>
</dbReference>
<proteinExistence type="predicted"/>
<dbReference type="Gene3D" id="3.10.180.10">
    <property type="entry name" value="2,3-Dihydroxybiphenyl 1,2-Dioxygenase, domain 1"/>
    <property type="match status" value="1"/>
</dbReference>
<dbReference type="PANTHER" id="PTHR33990:SF1">
    <property type="entry name" value="PROTEIN YJDN"/>
    <property type="match status" value="1"/>
</dbReference>
<dbReference type="EMBL" id="JASTZU010000031">
    <property type="protein sequence ID" value="MDL4840592.1"/>
    <property type="molecule type" value="Genomic_DNA"/>
</dbReference>
<dbReference type="CDD" id="cd06588">
    <property type="entry name" value="PhnB_like"/>
    <property type="match status" value="1"/>
</dbReference>
<accession>A0ABT7L5W1</accession>
<gene>
    <name evidence="2" type="ORF">QQS35_09050</name>
</gene>
<name>A0ABT7L5W1_9BACI</name>
<dbReference type="RefSeq" id="WP_285931672.1">
    <property type="nucleotide sequence ID" value="NZ_JASTZU010000031.1"/>
</dbReference>
<keyword evidence="3" id="KW-1185">Reference proteome</keyword>